<dbReference type="PROSITE" id="PS50110">
    <property type="entry name" value="RESPONSE_REGULATORY"/>
    <property type="match status" value="1"/>
</dbReference>
<evidence type="ECO:0000256" key="2">
    <source>
        <dbReference type="ARBA" id="ARBA00023125"/>
    </source>
</evidence>
<dbReference type="PROSITE" id="PS50043">
    <property type="entry name" value="HTH_LUXR_2"/>
    <property type="match status" value="1"/>
</dbReference>
<proteinExistence type="predicted"/>
<evidence type="ECO:0000313" key="7">
    <source>
        <dbReference type="EMBL" id="MBB4155451.1"/>
    </source>
</evidence>
<dbReference type="PRINTS" id="PR00038">
    <property type="entry name" value="HTHLUXR"/>
</dbReference>
<dbReference type="Gene3D" id="1.10.10.10">
    <property type="entry name" value="Winged helix-like DNA-binding domain superfamily/Winged helix DNA-binding domain"/>
    <property type="match status" value="1"/>
</dbReference>
<dbReference type="SMART" id="SM00448">
    <property type="entry name" value="REC"/>
    <property type="match status" value="1"/>
</dbReference>
<evidence type="ECO:0000259" key="6">
    <source>
        <dbReference type="PROSITE" id="PS50110"/>
    </source>
</evidence>
<name>A0A840FF14_9SPHN</name>
<feature type="modified residue" description="4-aspartylphosphate" evidence="4">
    <location>
        <position position="62"/>
    </location>
</feature>
<feature type="domain" description="HTH luxR-type" evidence="5">
    <location>
        <begin position="143"/>
        <end position="208"/>
    </location>
</feature>
<dbReference type="InterPro" id="IPR016032">
    <property type="entry name" value="Sig_transdc_resp-reg_C-effctor"/>
</dbReference>
<dbReference type="GO" id="GO:0006355">
    <property type="term" value="P:regulation of DNA-templated transcription"/>
    <property type="evidence" value="ECO:0007669"/>
    <property type="project" value="InterPro"/>
</dbReference>
<evidence type="ECO:0000256" key="4">
    <source>
        <dbReference type="PROSITE-ProRule" id="PRU00169"/>
    </source>
</evidence>
<protein>
    <submittedName>
        <fullName evidence="7">Two-component system response regulator FixJ</fullName>
    </submittedName>
</protein>
<keyword evidence="4" id="KW-0597">Phosphoprotein</keyword>
<dbReference type="Pfam" id="PF00072">
    <property type="entry name" value="Response_reg"/>
    <property type="match status" value="1"/>
</dbReference>
<dbReference type="EMBL" id="JACIEV010000012">
    <property type="protein sequence ID" value="MBB4155451.1"/>
    <property type="molecule type" value="Genomic_DNA"/>
</dbReference>
<dbReference type="Proteomes" id="UP000529795">
    <property type="component" value="Unassembled WGS sequence"/>
</dbReference>
<evidence type="ECO:0000256" key="3">
    <source>
        <dbReference type="ARBA" id="ARBA00023163"/>
    </source>
</evidence>
<sequence>MDPLHLTDAEHTHVYVVDDDDALRAELTETLQACGHDVTAFSDGRAFLDIHDTLPDGCIVLDVNMPRLGGREVQEALRQAGSRHQVVMLTGAATVPLAVAALHAGAADFIEKPMRPDVLTQAVGRALLRLRQDLHQRTRAAAAQDRIARLTEREQDVLCGLVLGLQNKIIAFRLGLSTRTVETYRAHAMDKLGVSSLSEAVRVALDAGIEPKGAIVRPDGPV</sequence>
<keyword evidence="2" id="KW-0238">DNA-binding</keyword>
<dbReference type="InterPro" id="IPR036388">
    <property type="entry name" value="WH-like_DNA-bd_sf"/>
</dbReference>
<dbReference type="Gene3D" id="3.40.50.2300">
    <property type="match status" value="1"/>
</dbReference>
<dbReference type="GO" id="GO:0003677">
    <property type="term" value="F:DNA binding"/>
    <property type="evidence" value="ECO:0007669"/>
    <property type="project" value="UniProtKB-KW"/>
</dbReference>
<feature type="domain" description="Response regulatory" evidence="6">
    <location>
        <begin position="13"/>
        <end position="127"/>
    </location>
</feature>
<dbReference type="RefSeq" id="WP_183986968.1">
    <property type="nucleotide sequence ID" value="NZ_JACIEV010000012.1"/>
</dbReference>
<evidence type="ECO:0000259" key="5">
    <source>
        <dbReference type="PROSITE" id="PS50043"/>
    </source>
</evidence>
<dbReference type="InterPro" id="IPR000792">
    <property type="entry name" value="Tscrpt_reg_LuxR_C"/>
</dbReference>
<organism evidence="7 8">
    <name type="scientific">Sphingomonas jinjuensis</name>
    <dbReference type="NCBI Taxonomy" id="535907"/>
    <lineage>
        <taxon>Bacteria</taxon>
        <taxon>Pseudomonadati</taxon>
        <taxon>Pseudomonadota</taxon>
        <taxon>Alphaproteobacteria</taxon>
        <taxon>Sphingomonadales</taxon>
        <taxon>Sphingomonadaceae</taxon>
        <taxon>Sphingomonas</taxon>
    </lineage>
</organism>
<dbReference type="InterPro" id="IPR001789">
    <property type="entry name" value="Sig_transdc_resp-reg_receiver"/>
</dbReference>
<comment type="caution">
    <text evidence="7">The sequence shown here is derived from an EMBL/GenBank/DDBJ whole genome shotgun (WGS) entry which is preliminary data.</text>
</comment>
<keyword evidence="8" id="KW-1185">Reference proteome</keyword>
<dbReference type="GO" id="GO:0000160">
    <property type="term" value="P:phosphorelay signal transduction system"/>
    <property type="evidence" value="ECO:0007669"/>
    <property type="project" value="InterPro"/>
</dbReference>
<dbReference type="Pfam" id="PF00196">
    <property type="entry name" value="GerE"/>
    <property type="match status" value="1"/>
</dbReference>
<keyword evidence="1" id="KW-0805">Transcription regulation</keyword>
<evidence type="ECO:0000256" key="1">
    <source>
        <dbReference type="ARBA" id="ARBA00023015"/>
    </source>
</evidence>
<keyword evidence="3" id="KW-0804">Transcription</keyword>
<dbReference type="InterPro" id="IPR011006">
    <property type="entry name" value="CheY-like_superfamily"/>
</dbReference>
<dbReference type="PANTHER" id="PTHR44688:SF16">
    <property type="entry name" value="DNA-BINDING TRANSCRIPTIONAL ACTIVATOR DEVR_DOSR"/>
    <property type="match status" value="1"/>
</dbReference>
<gene>
    <name evidence="7" type="ORF">GGQ80_003374</name>
</gene>
<dbReference type="PROSITE" id="PS00622">
    <property type="entry name" value="HTH_LUXR_1"/>
    <property type="match status" value="1"/>
</dbReference>
<dbReference type="SMART" id="SM00421">
    <property type="entry name" value="HTH_LUXR"/>
    <property type="match status" value="1"/>
</dbReference>
<dbReference type="SUPFAM" id="SSF52172">
    <property type="entry name" value="CheY-like"/>
    <property type="match status" value="1"/>
</dbReference>
<accession>A0A840FF14</accession>
<evidence type="ECO:0000313" key="8">
    <source>
        <dbReference type="Proteomes" id="UP000529795"/>
    </source>
</evidence>
<dbReference type="SUPFAM" id="SSF46894">
    <property type="entry name" value="C-terminal effector domain of the bipartite response regulators"/>
    <property type="match status" value="1"/>
</dbReference>
<dbReference type="CDD" id="cd06170">
    <property type="entry name" value="LuxR_C_like"/>
    <property type="match status" value="1"/>
</dbReference>
<dbReference type="PANTHER" id="PTHR44688">
    <property type="entry name" value="DNA-BINDING TRANSCRIPTIONAL ACTIVATOR DEVR_DOSR"/>
    <property type="match status" value="1"/>
</dbReference>
<dbReference type="AlphaFoldDB" id="A0A840FF14"/>
<reference evidence="7 8" key="1">
    <citation type="submission" date="2020-08" db="EMBL/GenBank/DDBJ databases">
        <title>Genomic Encyclopedia of Type Strains, Phase IV (KMG-IV): sequencing the most valuable type-strain genomes for metagenomic binning, comparative biology and taxonomic classification.</title>
        <authorList>
            <person name="Goeker M."/>
        </authorList>
    </citation>
    <scope>NUCLEOTIDE SEQUENCE [LARGE SCALE GENOMIC DNA]</scope>
    <source>
        <strain evidence="7 8">YC6723</strain>
    </source>
</reference>